<accession>A0A9E6SQM3</accession>
<evidence type="ECO:0000313" key="2">
    <source>
        <dbReference type="Proteomes" id="UP000595296"/>
    </source>
</evidence>
<proteinExistence type="predicted"/>
<organism evidence="1 2">
    <name type="scientific">Rickettsia tillamookensis</name>
    <dbReference type="NCBI Taxonomy" id="2761623"/>
    <lineage>
        <taxon>Bacteria</taxon>
        <taxon>Pseudomonadati</taxon>
        <taxon>Pseudomonadota</taxon>
        <taxon>Alphaproteobacteria</taxon>
        <taxon>Rickettsiales</taxon>
        <taxon>Rickettsiaceae</taxon>
        <taxon>Rickettsieae</taxon>
        <taxon>Rickettsia</taxon>
        <taxon>spotted fever group</taxon>
    </lineage>
</organism>
<keyword evidence="2" id="KW-1185">Reference proteome</keyword>
<dbReference type="Proteomes" id="UP000595296">
    <property type="component" value="Chromosome"/>
</dbReference>
<gene>
    <name evidence="1" type="ORF">H6P87_00706</name>
</gene>
<dbReference type="EMBL" id="CP060138">
    <property type="protein sequence ID" value="QQV75160.1"/>
    <property type="molecule type" value="Genomic_DNA"/>
</dbReference>
<evidence type="ECO:0000313" key="1">
    <source>
        <dbReference type="EMBL" id="QQV75160.1"/>
    </source>
</evidence>
<reference evidence="1 2" key="1">
    <citation type="journal article" date="2021" name="Int. J. Syst. Evol. Microbiol.">
        <title>Characterization of a novel transitional group Rickettsia species (Rickettsia tillamookensis sp. nov.) from the western black-legged tick, Ixodes pacificus.</title>
        <authorList>
            <person name="Gauthier D.T."/>
            <person name="Karpathy S.E."/>
            <person name="Grizzard S.L."/>
            <person name="Batra D."/>
            <person name="Rowe L.A."/>
            <person name="Paddock C.D."/>
        </authorList>
    </citation>
    <scope>NUCLEOTIDE SEQUENCE [LARGE SCALE GENOMIC DNA]</scope>
    <source>
        <strain evidence="1 2">Tillamook 23</strain>
    </source>
</reference>
<sequence>MVYILKNNKIFYLSPINQLLKEGLRQQEIFFAFHDKWPSYTKKAVNLLFESAVENLTCAMLLGEEEAILPLSQLYYSGTIYDILPDLVFGDYIILIGQKLGYKSCQNISLRMITNTKCLEKQLDSIAITITSNMLFYHRHFKYIGDEIKKKLLKTAMSNLIKYGIFVNLNIPIQHYYLLKCRKKKPKNLKKYL</sequence>
<protein>
    <submittedName>
        <fullName evidence="1">Uncharacterized protein</fullName>
    </submittedName>
</protein>
<name>A0A9E6SQM3_9RICK</name>